<evidence type="ECO:0000313" key="2">
    <source>
        <dbReference type="Proteomes" id="UP001500454"/>
    </source>
</evidence>
<name>A0ABP8JBL1_9BACT</name>
<protein>
    <submittedName>
        <fullName evidence="1">Uncharacterized protein</fullName>
    </submittedName>
</protein>
<dbReference type="EMBL" id="BAABHA010000010">
    <property type="protein sequence ID" value="GAA4388279.1"/>
    <property type="molecule type" value="Genomic_DNA"/>
</dbReference>
<reference evidence="2" key="1">
    <citation type="journal article" date="2019" name="Int. J. Syst. Evol. Microbiol.">
        <title>The Global Catalogue of Microorganisms (GCM) 10K type strain sequencing project: providing services to taxonomists for standard genome sequencing and annotation.</title>
        <authorList>
            <consortium name="The Broad Institute Genomics Platform"/>
            <consortium name="The Broad Institute Genome Sequencing Center for Infectious Disease"/>
            <person name="Wu L."/>
            <person name="Ma J."/>
        </authorList>
    </citation>
    <scope>NUCLEOTIDE SEQUENCE [LARGE SCALE GENOMIC DNA]</scope>
    <source>
        <strain evidence="2">JCM 17924</strain>
    </source>
</reference>
<gene>
    <name evidence="1" type="ORF">GCM10023186_34780</name>
</gene>
<keyword evidence="2" id="KW-1185">Reference proteome</keyword>
<evidence type="ECO:0000313" key="1">
    <source>
        <dbReference type="EMBL" id="GAA4388279.1"/>
    </source>
</evidence>
<comment type="caution">
    <text evidence="1">The sequence shown here is derived from an EMBL/GenBank/DDBJ whole genome shotgun (WGS) entry which is preliminary data.</text>
</comment>
<proteinExistence type="predicted"/>
<dbReference type="RefSeq" id="WP_345226383.1">
    <property type="nucleotide sequence ID" value="NZ_BAABHA010000010.1"/>
</dbReference>
<accession>A0ABP8JBL1</accession>
<organism evidence="1 2">
    <name type="scientific">Hymenobacter koreensis</name>
    <dbReference type="NCBI Taxonomy" id="1084523"/>
    <lineage>
        <taxon>Bacteria</taxon>
        <taxon>Pseudomonadati</taxon>
        <taxon>Bacteroidota</taxon>
        <taxon>Cytophagia</taxon>
        <taxon>Cytophagales</taxon>
        <taxon>Hymenobacteraceae</taxon>
        <taxon>Hymenobacter</taxon>
    </lineage>
</organism>
<dbReference type="Proteomes" id="UP001500454">
    <property type="component" value="Unassembled WGS sequence"/>
</dbReference>
<sequence>MAKLLHHNPFGYTARCPRAAGFVHLCFGTVGLALTPPELADFRSRISEAYSIHAAAVNLDPEARCIAVRSSAERLALVFTFSELSQLLELLDCTALFLEAEELLKG</sequence>